<dbReference type="SUPFAM" id="SSF52799">
    <property type="entry name" value="(Phosphotyrosine protein) phosphatases II"/>
    <property type="match status" value="1"/>
</dbReference>
<gene>
    <name evidence="12" type="ORF">AB6A40_003395</name>
</gene>
<keyword evidence="5" id="KW-0378">Hydrolase</keyword>
<dbReference type="InterPro" id="IPR011011">
    <property type="entry name" value="Znf_FYVE_PHD"/>
</dbReference>
<keyword evidence="6" id="KW-0862">Zinc</keyword>
<evidence type="ECO:0000256" key="1">
    <source>
        <dbReference type="ARBA" id="ARBA00007471"/>
    </source>
</evidence>
<evidence type="ECO:0000256" key="2">
    <source>
        <dbReference type="ARBA" id="ARBA00012903"/>
    </source>
</evidence>
<dbReference type="PROSITE" id="PS51339">
    <property type="entry name" value="PPASE_MYOTUBULARIN"/>
    <property type="match status" value="1"/>
</dbReference>
<dbReference type="InterPro" id="IPR010569">
    <property type="entry name" value="Myotubularin-like_Pase_dom"/>
</dbReference>
<dbReference type="InterPro" id="IPR003595">
    <property type="entry name" value="Tyr_Pase_cat"/>
</dbReference>
<feature type="domain" description="Myotubularin phosphatase" evidence="11">
    <location>
        <begin position="171"/>
        <end position="549"/>
    </location>
</feature>
<evidence type="ECO:0000256" key="6">
    <source>
        <dbReference type="ARBA" id="ARBA00022833"/>
    </source>
</evidence>
<keyword evidence="7" id="KW-0443">Lipid metabolism</keyword>
<dbReference type="PROSITE" id="PS00383">
    <property type="entry name" value="TYR_PHOSPHATASE_1"/>
    <property type="match status" value="1"/>
</dbReference>
<sequence length="742" mass="83977">MTCSSIFTPNTKFIKTRSLLAERISQMFDRVMGTDSDDLSLWLYPELLFKVSKVQLIDRLGSEPNIVGTIHVTTSHIIFKADDTAKEIWIPNGLIGTVERGPLSVAGCPLSVRCKHFLVLNFLISRDKECQDLFETLSKCGRPMNISEVFAFESRERNSAEKKVKNGPLKGWDRFKWEAEFARQGVIESQHSWRYTDFNKDYKHCDTYPEQLWVPNGATTQMLIGSCKFRSRARLPVLTYWYRPNGASITRCAQPLTGFSARCVEDEQLMNLIANTNSSSEPLYLIDTRPVVNAMVNKMQGKGFEDVRNYANMRFHSFDIENIHVMRSSQQKFLDACQKSQSLTDYYKQLESSGWLRHIRSLVECGVFIAESLVHGISCVVHCSDGWDRTAQTISIAQLLLDPYYRTIRGFQILIEKDWLGFGHKFDDRCGHVAAIDEDAAKEVSPIFTQFLDVVYQLMRQRPRDFEFNERYLIEINENAYSCQYGTFLGNCDKDRKDLKLSRRTRSLWSAFDEMHDDYLNPFYEPNRASYLDSIDLHPSCFVVWIAMYNRFDTGILPRESVIDVTIATLEHIGVLEAQLASLHTKIAEAKACLGNEKTRSSDSPSTMVDSGHSSSDSAQSPSVASCVSAVPKTSSQPGSMSAECSSTSSKNGKYAGESSGICNSSSTSGDSSVSFPAIWWQSLRTADECSSKCCGAEFETRLERRLHCYRCGKLHCRRCIMLTNDQKGRVCVSCAAIENEN</sequence>
<keyword evidence="3" id="KW-0479">Metal-binding</keyword>
<dbReference type="InterPro" id="IPR000306">
    <property type="entry name" value="Znf_FYVE"/>
</dbReference>
<dbReference type="SMART" id="SM00064">
    <property type="entry name" value="FYVE"/>
    <property type="match status" value="1"/>
</dbReference>
<evidence type="ECO:0000256" key="10">
    <source>
        <dbReference type="SAM" id="MobiDB-lite"/>
    </source>
</evidence>
<evidence type="ECO:0000256" key="9">
    <source>
        <dbReference type="PIRSR" id="PIRSR630564-2"/>
    </source>
</evidence>
<feature type="region of interest" description="Disordered" evidence="10">
    <location>
        <begin position="596"/>
        <end position="623"/>
    </location>
</feature>
<feature type="active site" description="Phosphocysteine intermediate" evidence="8">
    <location>
        <position position="383"/>
    </location>
</feature>
<dbReference type="InterPro" id="IPR029021">
    <property type="entry name" value="Prot-tyrosine_phosphatase-like"/>
</dbReference>
<dbReference type="Gene3D" id="2.30.29.30">
    <property type="entry name" value="Pleckstrin-homology domain (PH domain)/Phosphotyrosine-binding domain (PTB)"/>
    <property type="match status" value="1"/>
</dbReference>
<dbReference type="InterPro" id="IPR011993">
    <property type="entry name" value="PH-like_dom_sf"/>
</dbReference>
<dbReference type="GO" id="GO:0052629">
    <property type="term" value="F:phosphatidylinositol-3,5-bisphosphate 3-phosphatase activity"/>
    <property type="evidence" value="ECO:0007669"/>
    <property type="project" value="UniProtKB-EC"/>
</dbReference>
<evidence type="ECO:0000259" key="11">
    <source>
        <dbReference type="PROSITE" id="PS51339"/>
    </source>
</evidence>
<reference evidence="12 13" key="1">
    <citation type="submission" date="2024-08" db="EMBL/GenBank/DDBJ databases">
        <title>Gnathostoma spinigerum genome.</title>
        <authorList>
            <person name="Gonzalez-Bertolin B."/>
            <person name="Monzon S."/>
            <person name="Zaballos A."/>
            <person name="Jimenez P."/>
            <person name="Dekumyoy P."/>
            <person name="Varona S."/>
            <person name="Cuesta I."/>
            <person name="Sumanam S."/>
            <person name="Adisakwattana P."/>
            <person name="Gasser R.B."/>
            <person name="Hernandez-Gonzalez A."/>
            <person name="Young N.D."/>
            <person name="Perteguer M.J."/>
        </authorList>
    </citation>
    <scope>NUCLEOTIDE SEQUENCE [LARGE SCALE GENOMIC DNA]</scope>
    <source>
        <strain evidence="12">AL3</strain>
        <tissue evidence="12">Liver</tissue>
    </source>
</reference>
<keyword evidence="4" id="KW-0863">Zinc-finger</keyword>
<comment type="similarity">
    <text evidence="1">Belongs to the protein-tyrosine phosphatase family. Non-receptor class myotubularin subfamily.</text>
</comment>
<organism evidence="12 13">
    <name type="scientific">Gnathostoma spinigerum</name>
    <dbReference type="NCBI Taxonomy" id="75299"/>
    <lineage>
        <taxon>Eukaryota</taxon>
        <taxon>Metazoa</taxon>
        <taxon>Ecdysozoa</taxon>
        <taxon>Nematoda</taxon>
        <taxon>Chromadorea</taxon>
        <taxon>Rhabditida</taxon>
        <taxon>Spirurina</taxon>
        <taxon>Gnathostomatomorpha</taxon>
        <taxon>Gnathostomatoidea</taxon>
        <taxon>Gnathostomatidae</taxon>
        <taxon>Gnathostoma</taxon>
    </lineage>
</organism>
<dbReference type="SMART" id="SM00404">
    <property type="entry name" value="PTPc_motif"/>
    <property type="match status" value="1"/>
</dbReference>
<dbReference type="InterPro" id="IPR048994">
    <property type="entry name" value="PH-GRAM_MTMR6-9"/>
</dbReference>
<dbReference type="AlphaFoldDB" id="A0ABD6EAN2"/>
<evidence type="ECO:0000256" key="4">
    <source>
        <dbReference type="ARBA" id="ARBA00022771"/>
    </source>
</evidence>
<dbReference type="SUPFAM" id="SSF57903">
    <property type="entry name" value="FYVE/PHD zinc finger"/>
    <property type="match status" value="1"/>
</dbReference>
<dbReference type="InterPro" id="IPR030564">
    <property type="entry name" value="Myotubularin"/>
</dbReference>
<evidence type="ECO:0000256" key="3">
    <source>
        <dbReference type="ARBA" id="ARBA00022723"/>
    </source>
</evidence>
<dbReference type="Proteomes" id="UP001608902">
    <property type="component" value="Unassembled WGS sequence"/>
</dbReference>
<evidence type="ECO:0000313" key="12">
    <source>
        <dbReference type="EMBL" id="MFH4976686.1"/>
    </source>
</evidence>
<evidence type="ECO:0000256" key="8">
    <source>
        <dbReference type="PIRSR" id="PIRSR630564-1"/>
    </source>
</evidence>
<dbReference type="Pfam" id="PF21098">
    <property type="entry name" value="PH-GRAM_MTMR6-like"/>
    <property type="match status" value="1"/>
</dbReference>
<feature type="compositionally biased region" description="Low complexity" evidence="10">
    <location>
        <begin position="606"/>
        <end position="623"/>
    </location>
</feature>
<dbReference type="SUPFAM" id="SSF50729">
    <property type="entry name" value="PH domain-like"/>
    <property type="match status" value="1"/>
</dbReference>
<accession>A0ABD6EAN2</accession>
<feature type="binding site" evidence="9">
    <location>
        <begin position="383"/>
        <end position="389"/>
    </location>
    <ligand>
        <name>substrate</name>
    </ligand>
</feature>
<keyword evidence="13" id="KW-1185">Reference proteome</keyword>
<evidence type="ECO:0000256" key="7">
    <source>
        <dbReference type="ARBA" id="ARBA00023098"/>
    </source>
</evidence>
<dbReference type="PANTHER" id="PTHR10807:SF8">
    <property type="entry name" value="PHOSPHATIDYLINOSITOL-3-PHOSPHATE PHOSPHATASE"/>
    <property type="match status" value="1"/>
</dbReference>
<evidence type="ECO:0000313" key="13">
    <source>
        <dbReference type="Proteomes" id="UP001608902"/>
    </source>
</evidence>
<dbReference type="InterPro" id="IPR016130">
    <property type="entry name" value="Tyr_Pase_AS"/>
</dbReference>
<evidence type="ECO:0000256" key="5">
    <source>
        <dbReference type="ARBA" id="ARBA00022801"/>
    </source>
</evidence>
<dbReference type="Pfam" id="PF06602">
    <property type="entry name" value="Myotub-related"/>
    <property type="match status" value="1"/>
</dbReference>
<comment type="caution">
    <text evidence="12">The sequence shown here is derived from an EMBL/GenBank/DDBJ whole genome shotgun (WGS) entry which is preliminary data.</text>
</comment>
<dbReference type="GO" id="GO:0006629">
    <property type="term" value="P:lipid metabolic process"/>
    <property type="evidence" value="ECO:0007669"/>
    <property type="project" value="UniProtKB-KW"/>
</dbReference>
<dbReference type="EMBL" id="JBGFUD010001730">
    <property type="protein sequence ID" value="MFH4976686.1"/>
    <property type="molecule type" value="Genomic_DNA"/>
</dbReference>
<proteinExistence type="inferred from homology"/>
<dbReference type="PANTHER" id="PTHR10807">
    <property type="entry name" value="MYOTUBULARIN-RELATED"/>
    <property type="match status" value="1"/>
</dbReference>
<dbReference type="GO" id="GO:0008270">
    <property type="term" value="F:zinc ion binding"/>
    <property type="evidence" value="ECO:0007669"/>
    <property type="project" value="UniProtKB-KW"/>
</dbReference>
<name>A0ABD6EAN2_9BILA</name>
<feature type="binding site" evidence="9">
    <location>
        <begin position="322"/>
        <end position="323"/>
    </location>
    <ligand>
        <name>substrate</name>
    </ligand>
</feature>
<dbReference type="EC" id="3.1.3.95" evidence="2"/>
<protein>
    <recommendedName>
        <fullName evidence="2">phosphatidylinositol-3,5-bisphosphate 3-phosphatase</fullName>
        <ecNumber evidence="2">3.1.3.95</ecNumber>
    </recommendedName>
</protein>